<keyword evidence="7" id="KW-1185">Reference proteome</keyword>
<evidence type="ECO:0000256" key="1">
    <source>
        <dbReference type="ARBA" id="ARBA00008140"/>
    </source>
</evidence>
<dbReference type="EMBL" id="JBBJCI010000251">
    <property type="protein sequence ID" value="KAK7237397.1"/>
    <property type="molecule type" value="Genomic_DNA"/>
</dbReference>
<evidence type="ECO:0000313" key="6">
    <source>
        <dbReference type="EMBL" id="KAK7237397.1"/>
    </source>
</evidence>
<dbReference type="PROSITE" id="PS51858">
    <property type="entry name" value="PPPDE"/>
    <property type="match status" value="1"/>
</dbReference>
<accession>A0ABR1FSH2</accession>
<dbReference type="Pfam" id="PF05903">
    <property type="entry name" value="Peptidase_C97"/>
    <property type="match status" value="1"/>
</dbReference>
<sequence>MGAIDYSKWDNITSDVESDDEPALKVAKKPATNVTKKPESAAKDSTMAEPRGEEPPPFVMPTDPYEVTVEIVDMSKGLMKMAGEVMLGVKLDGVFHCNVHVHGKTTWFHLDGAHSGPAAPGDGAHVTFEARGRTSRTADDVDEWFAASPYAADNYDLWSRNCNHFADALLAFLGVAPLPAAVTEVPAKVLASPMGAMLRPTIDKAVAVLRDSSDGGDGSVVDRFLETVVEQPGGLLVAPIVKMMRSIAA</sequence>
<reference evidence="6 7" key="1">
    <citation type="submission" date="2024-03" db="EMBL/GenBank/DDBJ databases">
        <title>Aureococcus anophagefferens CCMP1851 and Kratosvirus quantuckense: Draft genome of a second virus-susceptible host strain in the model system.</title>
        <authorList>
            <person name="Chase E."/>
            <person name="Truchon A.R."/>
            <person name="Schepens W."/>
            <person name="Wilhelm S.W."/>
        </authorList>
    </citation>
    <scope>NUCLEOTIDE SEQUENCE [LARGE SCALE GENOMIC DNA]</scope>
    <source>
        <strain evidence="6 7">CCMP1851</strain>
    </source>
</reference>
<gene>
    <name evidence="6" type="ORF">SO694_00095032</name>
</gene>
<comment type="similarity">
    <text evidence="1">Belongs to the DeSI family.</text>
</comment>
<evidence type="ECO:0000256" key="3">
    <source>
        <dbReference type="ARBA" id="ARBA00022801"/>
    </source>
</evidence>
<dbReference type="PANTHER" id="PTHR12378">
    <property type="entry name" value="DESUMOYLATING ISOPEPTIDASE"/>
    <property type="match status" value="1"/>
</dbReference>
<dbReference type="InterPro" id="IPR042266">
    <property type="entry name" value="PPPDE_sf"/>
</dbReference>
<evidence type="ECO:0000256" key="4">
    <source>
        <dbReference type="SAM" id="MobiDB-lite"/>
    </source>
</evidence>
<dbReference type="Gene3D" id="3.90.1720.30">
    <property type="entry name" value="PPPDE domains"/>
    <property type="match status" value="1"/>
</dbReference>
<comment type="caution">
    <text evidence="6">The sequence shown here is derived from an EMBL/GenBank/DDBJ whole genome shotgun (WGS) entry which is preliminary data.</text>
</comment>
<dbReference type="SMART" id="SM01179">
    <property type="entry name" value="DUF862"/>
    <property type="match status" value="1"/>
</dbReference>
<feature type="domain" description="PPPDE" evidence="5">
    <location>
        <begin position="65"/>
        <end position="203"/>
    </location>
</feature>
<feature type="region of interest" description="Disordered" evidence="4">
    <location>
        <begin position="1"/>
        <end position="62"/>
    </location>
</feature>
<dbReference type="InterPro" id="IPR008580">
    <property type="entry name" value="PPPDE_dom"/>
</dbReference>
<keyword evidence="2" id="KW-0645">Protease</keyword>
<evidence type="ECO:0000256" key="2">
    <source>
        <dbReference type="ARBA" id="ARBA00022670"/>
    </source>
</evidence>
<proteinExistence type="inferred from homology"/>
<name>A0ABR1FSH2_AURAN</name>
<dbReference type="PANTHER" id="PTHR12378:SF80">
    <property type="entry name" value="IP06716P-RELATED"/>
    <property type="match status" value="1"/>
</dbReference>
<evidence type="ECO:0000313" key="7">
    <source>
        <dbReference type="Proteomes" id="UP001363151"/>
    </source>
</evidence>
<keyword evidence="3" id="KW-0378">Hydrolase</keyword>
<organism evidence="6 7">
    <name type="scientific">Aureococcus anophagefferens</name>
    <name type="common">Harmful bloom alga</name>
    <dbReference type="NCBI Taxonomy" id="44056"/>
    <lineage>
        <taxon>Eukaryota</taxon>
        <taxon>Sar</taxon>
        <taxon>Stramenopiles</taxon>
        <taxon>Ochrophyta</taxon>
        <taxon>Pelagophyceae</taxon>
        <taxon>Pelagomonadales</taxon>
        <taxon>Pelagomonadaceae</taxon>
        <taxon>Aureococcus</taxon>
    </lineage>
</organism>
<evidence type="ECO:0000259" key="5">
    <source>
        <dbReference type="PROSITE" id="PS51858"/>
    </source>
</evidence>
<dbReference type="Proteomes" id="UP001363151">
    <property type="component" value="Unassembled WGS sequence"/>
</dbReference>
<protein>
    <submittedName>
        <fullName evidence="6">Lys63-specific deubiquitinase</fullName>
    </submittedName>
</protein>